<gene>
    <name evidence="1" type="ORF">SAMN06297397_0418</name>
</gene>
<organism evidence="1 2">
    <name type="scientific">Aristaeella lactis</name>
    <dbReference type="NCBI Taxonomy" id="3046383"/>
    <lineage>
        <taxon>Bacteria</taxon>
        <taxon>Bacillati</taxon>
        <taxon>Bacillota</taxon>
        <taxon>Clostridia</taxon>
        <taxon>Eubacteriales</taxon>
        <taxon>Aristaeellaceae</taxon>
        <taxon>Aristaeella</taxon>
    </lineage>
</organism>
<evidence type="ECO:0000313" key="2">
    <source>
        <dbReference type="Proteomes" id="UP000192328"/>
    </source>
</evidence>
<evidence type="ECO:0000313" key="1">
    <source>
        <dbReference type="EMBL" id="SMC37907.1"/>
    </source>
</evidence>
<proteinExistence type="predicted"/>
<comment type="caution">
    <text evidence="1">The sequence shown here is derived from an EMBL/GenBank/DDBJ whole genome shotgun (WGS) entry which is preliminary data.</text>
</comment>
<sequence length="422" mass="46149">MTKKIVALFIAMCLMLGIASAFAEKLTVTAWDANFNGNALQAAADDYKANVDPDFELEINIVSGSSDVENDITNAGSSGDYSLLSDIVLFQDRYIKNFVENYPDAWVSLEGADINWDDITAVKQSYSTIDGVHYGAPVDNGTAIMAYRVDLLEQAGYTIDDMKGITWEKFLEVGKAVYEKTGKALLSMDGSGNDLPYMMLQAEGVSLWKDGKPFIVGNEKLRRVVELLIEMEKEHVLILSNDWTGYTNETIMQDQVAGVLNGNWIIPTMTQVADNAGKWQITTMPTLDGGEGYATNGGSSLYITGNCKNVDLAKKFLAYTFGGSKETYDNALRTGGVVTCCISAGQSDVYGEGVPFFNNQPVYKDITEMGAKIIPVEESPFHYVLRGYLGVAMQQIKDGADIDAALEEAQTATEFYMEGMGY</sequence>
<accession>A0AC61PI11</accession>
<dbReference type="Proteomes" id="UP000192328">
    <property type="component" value="Unassembled WGS sequence"/>
</dbReference>
<keyword evidence="2" id="KW-1185">Reference proteome</keyword>
<name>A0AC61PI11_9FIRM</name>
<reference evidence="1" key="1">
    <citation type="submission" date="2017-04" db="EMBL/GenBank/DDBJ databases">
        <authorList>
            <person name="Varghese N."/>
            <person name="Submissions S."/>
        </authorList>
    </citation>
    <scope>NUCLEOTIDE SEQUENCE</scope>
    <source>
        <strain evidence="1">WTE2008</strain>
    </source>
</reference>
<dbReference type="EMBL" id="FWXZ01000001">
    <property type="protein sequence ID" value="SMC37907.1"/>
    <property type="molecule type" value="Genomic_DNA"/>
</dbReference>
<protein>
    <submittedName>
        <fullName evidence="1">Lactose/L-arabinose transport system substrate-binding protein</fullName>
    </submittedName>
</protein>